<sequence length="149" mass="16668">MGAGLINSLRDKVKPKVGSVVYCGLAFNQVEHSGIYVGYNKIIHLDGSGKIEAVTPKQFLNRLDGTNLALHIYVPCKGTTPIGLKRCAERARAKLGEKLKYNLFFNNCHKFSSYCLTGDINSDTTFFKLEETTHSKLGTDNWRIWDLPD</sequence>
<reference evidence="2 3" key="1">
    <citation type="submission" date="2019-02" db="EMBL/GenBank/DDBJ databases">
        <title>The Batch Genome Submission of Acinetobacter spp. strains.</title>
        <authorList>
            <person name="Qin J."/>
            <person name="Hu Y."/>
            <person name="Ye H."/>
            <person name="Wei L."/>
            <person name="Feng Y."/>
            <person name="Zong Z."/>
        </authorList>
    </citation>
    <scope>NUCLEOTIDE SEQUENCE [LARGE SCALE GENOMIC DNA]</scope>
    <source>
        <strain evidence="2 3">WCHAW060049</strain>
    </source>
</reference>
<evidence type="ECO:0000313" key="3">
    <source>
        <dbReference type="Proteomes" id="UP000293863"/>
    </source>
</evidence>
<proteinExistence type="predicted"/>
<organism evidence="2 3">
    <name type="scientific">Acinetobacter wuhouensis</name>
    <dbReference type="NCBI Taxonomy" id="1879050"/>
    <lineage>
        <taxon>Bacteria</taxon>
        <taxon>Pseudomonadati</taxon>
        <taxon>Pseudomonadota</taxon>
        <taxon>Gammaproteobacteria</taxon>
        <taxon>Moraxellales</taxon>
        <taxon>Moraxellaceae</taxon>
        <taxon>Acinetobacter</taxon>
    </lineage>
</organism>
<keyword evidence="3" id="KW-1185">Reference proteome</keyword>
<dbReference type="PROSITE" id="PS51934">
    <property type="entry name" value="LRAT"/>
    <property type="match status" value="1"/>
</dbReference>
<feature type="domain" description="LRAT" evidence="1">
    <location>
        <begin position="22"/>
        <end position="124"/>
    </location>
</feature>
<name>A0A4Q7AHI4_9GAMM</name>
<gene>
    <name evidence="2" type="ORF">EXU28_13675</name>
</gene>
<dbReference type="Pfam" id="PF04970">
    <property type="entry name" value="LRAT"/>
    <property type="match status" value="1"/>
</dbReference>
<dbReference type="Gene3D" id="3.90.1720.10">
    <property type="entry name" value="endopeptidase domain like (from Nostoc punctiforme)"/>
    <property type="match status" value="1"/>
</dbReference>
<dbReference type="InterPro" id="IPR007053">
    <property type="entry name" value="LRAT_dom"/>
</dbReference>
<dbReference type="EMBL" id="SGSQ01000021">
    <property type="protein sequence ID" value="RZG44852.1"/>
    <property type="molecule type" value="Genomic_DNA"/>
</dbReference>
<accession>A0A4Q7AHI4</accession>
<evidence type="ECO:0000259" key="1">
    <source>
        <dbReference type="PROSITE" id="PS51934"/>
    </source>
</evidence>
<evidence type="ECO:0000313" key="2">
    <source>
        <dbReference type="EMBL" id="RZG44852.1"/>
    </source>
</evidence>
<dbReference type="AlphaFoldDB" id="A0A4Q7AHI4"/>
<dbReference type="Proteomes" id="UP000293863">
    <property type="component" value="Unassembled WGS sequence"/>
</dbReference>
<comment type="caution">
    <text evidence="2">The sequence shown here is derived from an EMBL/GenBank/DDBJ whole genome shotgun (WGS) entry which is preliminary data.</text>
</comment>
<protein>
    <recommendedName>
        <fullName evidence="1">LRAT domain-containing protein</fullName>
    </recommendedName>
</protein>